<protein>
    <recommendedName>
        <fullName evidence="3">DUF4219 domain-containing protein</fullName>
    </recommendedName>
</protein>
<accession>A0A371EAN2</accession>
<proteinExistence type="predicted"/>
<evidence type="ECO:0008006" key="3">
    <source>
        <dbReference type="Google" id="ProtNLM"/>
    </source>
</evidence>
<sequence>METKGHVVNKPLMFKGQNYDCWKQRMMTFFDTCHINMSIDSKFFMERITKDKVPSKLKD</sequence>
<organism evidence="1 2">
    <name type="scientific">Mucuna pruriens</name>
    <name type="common">Velvet bean</name>
    <name type="synonym">Dolichos pruriens</name>
    <dbReference type="NCBI Taxonomy" id="157652"/>
    <lineage>
        <taxon>Eukaryota</taxon>
        <taxon>Viridiplantae</taxon>
        <taxon>Streptophyta</taxon>
        <taxon>Embryophyta</taxon>
        <taxon>Tracheophyta</taxon>
        <taxon>Spermatophyta</taxon>
        <taxon>Magnoliopsida</taxon>
        <taxon>eudicotyledons</taxon>
        <taxon>Gunneridae</taxon>
        <taxon>Pentapetalae</taxon>
        <taxon>rosids</taxon>
        <taxon>fabids</taxon>
        <taxon>Fabales</taxon>
        <taxon>Fabaceae</taxon>
        <taxon>Papilionoideae</taxon>
        <taxon>50 kb inversion clade</taxon>
        <taxon>NPAAA clade</taxon>
        <taxon>indigoferoid/millettioid clade</taxon>
        <taxon>Phaseoleae</taxon>
        <taxon>Mucuna</taxon>
    </lineage>
</organism>
<name>A0A371EAN2_MUCPR</name>
<keyword evidence="2" id="KW-1185">Reference proteome</keyword>
<gene>
    <name evidence="1" type="ORF">CR513_58559</name>
</gene>
<dbReference type="AlphaFoldDB" id="A0A371EAN2"/>
<evidence type="ECO:0000313" key="2">
    <source>
        <dbReference type="Proteomes" id="UP000257109"/>
    </source>
</evidence>
<feature type="non-terminal residue" evidence="1">
    <location>
        <position position="1"/>
    </location>
</feature>
<dbReference type="EMBL" id="QJKJ01015113">
    <property type="protein sequence ID" value="RDX63054.1"/>
    <property type="molecule type" value="Genomic_DNA"/>
</dbReference>
<evidence type="ECO:0000313" key="1">
    <source>
        <dbReference type="EMBL" id="RDX63054.1"/>
    </source>
</evidence>
<dbReference type="OrthoDB" id="1932348at2759"/>
<dbReference type="Proteomes" id="UP000257109">
    <property type="component" value="Unassembled WGS sequence"/>
</dbReference>
<comment type="caution">
    <text evidence="1">The sequence shown here is derived from an EMBL/GenBank/DDBJ whole genome shotgun (WGS) entry which is preliminary data.</text>
</comment>
<reference evidence="1" key="1">
    <citation type="submission" date="2018-05" db="EMBL/GenBank/DDBJ databases">
        <title>Draft genome of Mucuna pruriens seed.</title>
        <authorList>
            <person name="Nnadi N.E."/>
            <person name="Vos R."/>
            <person name="Hasami M.H."/>
            <person name="Devisetty U.K."/>
            <person name="Aguiy J.C."/>
        </authorList>
    </citation>
    <scope>NUCLEOTIDE SEQUENCE [LARGE SCALE GENOMIC DNA]</scope>
    <source>
        <strain evidence="1">JCA_2017</strain>
    </source>
</reference>